<dbReference type="PANTHER" id="PTHR36439:SF1">
    <property type="entry name" value="DUF1697 DOMAIN-CONTAINING PROTEIN"/>
    <property type="match status" value="1"/>
</dbReference>
<gene>
    <name evidence="1" type="ORF">SAMN04488094_105134</name>
</gene>
<sequence length="170" mass="18234">MTRYVALLRAVNVGGTGRLPMAELVQLCEEVGFSEIRTYIQSGNAVFSSRVGPGETKAALERRLQEHLGNPVSVALRDASEMSAVVAANPFSVRQPTFTHVIFLDTPPAHDALDAVTGHAGEEMKLGRREIYVYYPLGQGRSKLRIPGAAVGTARNMNTVAKLAAMAAPD</sequence>
<name>A0A1I1JHY9_9RHOB</name>
<dbReference type="STRING" id="441112.SAMN04488094_105134"/>
<dbReference type="PIRSF" id="PIRSF008502">
    <property type="entry name" value="UCP008502"/>
    <property type="match status" value="1"/>
</dbReference>
<evidence type="ECO:0000313" key="2">
    <source>
        <dbReference type="Proteomes" id="UP000198728"/>
    </source>
</evidence>
<dbReference type="Pfam" id="PF08002">
    <property type="entry name" value="DUF1697"/>
    <property type="match status" value="1"/>
</dbReference>
<dbReference type="InterPro" id="IPR012545">
    <property type="entry name" value="DUF1697"/>
</dbReference>
<proteinExistence type="predicted"/>
<accession>A0A1I1JHY9</accession>
<reference evidence="1 2" key="1">
    <citation type="submission" date="2016-10" db="EMBL/GenBank/DDBJ databases">
        <authorList>
            <person name="de Groot N.N."/>
        </authorList>
    </citation>
    <scope>NUCLEOTIDE SEQUENCE [LARGE SCALE GENOMIC DNA]</scope>
    <source>
        <strain evidence="1 2">DSM 19548</strain>
    </source>
</reference>
<dbReference type="Gene3D" id="3.30.70.1280">
    <property type="entry name" value="SP0830-like domains"/>
    <property type="match status" value="1"/>
</dbReference>
<dbReference type="OrthoDB" id="9806494at2"/>
<dbReference type="Proteomes" id="UP000198728">
    <property type="component" value="Unassembled WGS sequence"/>
</dbReference>
<dbReference type="AlphaFoldDB" id="A0A1I1JHY9"/>
<dbReference type="RefSeq" id="WP_093360694.1">
    <property type="nucleotide sequence ID" value="NZ_FOLG01000005.1"/>
</dbReference>
<keyword evidence="2" id="KW-1185">Reference proteome</keyword>
<dbReference type="SUPFAM" id="SSF160379">
    <property type="entry name" value="SP0830-like"/>
    <property type="match status" value="1"/>
</dbReference>
<evidence type="ECO:0000313" key="1">
    <source>
        <dbReference type="EMBL" id="SFC48076.1"/>
    </source>
</evidence>
<dbReference type="PANTHER" id="PTHR36439">
    <property type="entry name" value="BLL4334 PROTEIN"/>
    <property type="match status" value="1"/>
</dbReference>
<protein>
    <submittedName>
        <fullName evidence="1">Uncharacterized conserved protein, DUF1697 family</fullName>
    </submittedName>
</protein>
<dbReference type="EMBL" id="FOLG01000005">
    <property type="protein sequence ID" value="SFC48076.1"/>
    <property type="molecule type" value="Genomic_DNA"/>
</dbReference>
<organism evidence="1 2">
    <name type="scientific">Tropicimonas isoalkanivorans</name>
    <dbReference type="NCBI Taxonomy" id="441112"/>
    <lineage>
        <taxon>Bacteria</taxon>
        <taxon>Pseudomonadati</taxon>
        <taxon>Pseudomonadota</taxon>
        <taxon>Alphaproteobacteria</taxon>
        <taxon>Rhodobacterales</taxon>
        <taxon>Roseobacteraceae</taxon>
        <taxon>Tropicimonas</taxon>
    </lineage>
</organism>